<comment type="caution">
    <text evidence="1">The sequence shown here is derived from an EMBL/GenBank/DDBJ whole genome shotgun (WGS) entry which is preliminary data.</text>
</comment>
<evidence type="ECO:0000313" key="1">
    <source>
        <dbReference type="EMBL" id="GKH81952.1"/>
    </source>
</evidence>
<sequence>MNLVAIYTKLWTVSLNNYYTIRKHLQVFIFEKYHPTDISFGQIKEDLLGNYNIILL</sequence>
<name>A0AA37KHL8_9BACT</name>
<dbReference type="AlphaFoldDB" id="A0AA37KHL8"/>
<evidence type="ECO:0000313" key="2">
    <source>
        <dbReference type="Proteomes" id="UP001055104"/>
    </source>
</evidence>
<reference evidence="1" key="1">
    <citation type="submission" date="2022-01" db="EMBL/GenBank/DDBJ databases">
        <title>Novel bile acid biosynthetic pathways are enriched in the microbiome of centenarians.</title>
        <authorList>
            <person name="Sato Y."/>
            <person name="Atarashi K."/>
            <person name="Plichta R.D."/>
            <person name="Arai Y."/>
            <person name="Sasajima S."/>
            <person name="Kearney M.S."/>
            <person name="Suda W."/>
            <person name="Takeshita K."/>
            <person name="Sasaki T."/>
            <person name="Okamoto S."/>
            <person name="Skelly N.A."/>
            <person name="Okamura Y."/>
            <person name="Vlamakis H."/>
            <person name="Li Y."/>
            <person name="Tanoue T."/>
            <person name="Takei H."/>
            <person name="Nittono H."/>
            <person name="Narushima S."/>
            <person name="Irie J."/>
            <person name="Itoh H."/>
            <person name="Moriya K."/>
            <person name="Sugiura Y."/>
            <person name="Suematsu M."/>
            <person name="Moritoki N."/>
            <person name="Shibata S."/>
            <person name="Littman R.D."/>
            <person name="Fischbach A.M."/>
            <person name="Uwamino Y."/>
            <person name="Inoue T."/>
            <person name="Honda A."/>
            <person name="Hattori M."/>
            <person name="Murai T."/>
            <person name="Xavier J.R."/>
            <person name="Hirose N."/>
            <person name="Honda K."/>
        </authorList>
    </citation>
    <scope>NUCLEOTIDE SEQUENCE</scope>
    <source>
        <strain evidence="1">CE91-St7</strain>
    </source>
</reference>
<protein>
    <submittedName>
        <fullName evidence="1">Uncharacterized protein</fullName>
    </submittedName>
</protein>
<dbReference type="Proteomes" id="UP001055104">
    <property type="component" value="Unassembled WGS sequence"/>
</dbReference>
<proteinExistence type="predicted"/>
<organism evidence="1 2">
    <name type="scientific">Phocaeicola dorei</name>
    <dbReference type="NCBI Taxonomy" id="357276"/>
    <lineage>
        <taxon>Bacteria</taxon>
        <taxon>Pseudomonadati</taxon>
        <taxon>Bacteroidota</taxon>
        <taxon>Bacteroidia</taxon>
        <taxon>Bacteroidales</taxon>
        <taxon>Bacteroidaceae</taxon>
        <taxon>Phocaeicola</taxon>
    </lineage>
</organism>
<dbReference type="EMBL" id="BQOB01000001">
    <property type="protein sequence ID" value="GKH81952.1"/>
    <property type="molecule type" value="Genomic_DNA"/>
</dbReference>
<gene>
    <name evidence="1" type="ORF">CE91St7_28360</name>
</gene>
<accession>A0AA37KHL8</accession>